<dbReference type="EMBL" id="CAXKWB010014428">
    <property type="protein sequence ID" value="CAL4110622.1"/>
    <property type="molecule type" value="Genomic_DNA"/>
</dbReference>
<evidence type="ECO:0000256" key="2">
    <source>
        <dbReference type="SAM" id="SignalP"/>
    </source>
</evidence>
<sequence length="241" mass="26428">SRQMLLTAVALVVCSSSRLLVQGFSFGQLFPASRSGARGSLLRLGVGSHSSGLKGQLHSAINQASAKIPQKPSVTQKKPYLTYPWLQSKVETTTPAAPVRRVSPVTNSPIFYIQLPPSPYVYMPGIGYISQPTNTGFNFLRPDINFVSNAKPHGVYSYTTKAPHPTTTTTTTTTTPRPTTTTTTTPRPPAPAKKPTNSPITWLKGPWFFNGKPNNLFLFNSAYNPGHFDNLHRQYKKPGLW</sequence>
<name>A0AAV2R330_MEGNR</name>
<evidence type="ECO:0000313" key="4">
    <source>
        <dbReference type="Proteomes" id="UP001497623"/>
    </source>
</evidence>
<feature type="non-terminal residue" evidence="3">
    <location>
        <position position="1"/>
    </location>
</feature>
<feature type="region of interest" description="Disordered" evidence="1">
    <location>
        <begin position="157"/>
        <end position="196"/>
    </location>
</feature>
<feature type="chain" id="PRO_5043752242" evidence="2">
    <location>
        <begin position="24"/>
        <end position="241"/>
    </location>
</feature>
<feature type="signal peptide" evidence="2">
    <location>
        <begin position="1"/>
        <end position="23"/>
    </location>
</feature>
<gene>
    <name evidence="3" type="ORF">MNOR_LOCUS19448</name>
</gene>
<dbReference type="AlphaFoldDB" id="A0AAV2R330"/>
<protein>
    <submittedName>
        <fullName evidence="3">Uncharacterized protein</fullName>
    </submittedName>
</protein>
<accession>A0AAV2R330</accession>
<keyword evidence="4" id="KW-1185">Reference proteome</keyword>
<proteinExistence type="predicted"/>
<reference evidence="3 4" key="1">
    <citation type="submission" date="2024-05" db="EMBL/GenBank/DDBJ databases">
        <authorList>
            <person name="Wallberg A."/>
        </authorList>
    </citation>
    <scope>NUCLEOTIDE SEQUENCE [LARGE SCALE GENOMIC DNA]</scope>
</reference>
<dbReference type="Proteomes" id="UP001497623">
    <property type="component" value="Unassembled WGS sequence"/>
</dbReference>
<keyword evidence="2" id="KW-0732">Signal</keyword>
<evidence type="ECO:0000256" key="1">
    <source>
        <dbReference type="SAM" id="MobiDB-lite"/>
    </source>
</evidence>
<evidence type="ECO:0000313" key="3">
    <source>
        <dbReference type="EMBL" id="CAL4110622.1"/>
    </source>
</evidence>
<organism evidence="3 4">
    <name type="scientific">Meganyctiphanes norvegica</name>
    <name type="common">Northern krill</name>
    <name type="synonym">Thysanopoda norvegica</name>
    <dbReference type="NCBI Taxonomy" id="48144"/>
    <lineage>
        <taxon>Eukaryota</taxon>
        <taxon>Metazoa</taxon>
        <taxon>Ecdysozoa</taxon>
        <taxon>Arthropoda</taxon>
        <taxon>Crustacea</taxon>
        <taxon>Multicrustacea</taxon>
        <taxon>Malacostraca</taxon>
        <taxon>Eumalacostraca</taxon>
        <taxon>Eucarida</taxon>
        <taxon>Euphausiacea</taxon>
        <taxon>Euphausiidae</taxon>
        <taxon>Meganyctiphanes</taxon>
    </lineage>
</organism>
<dbReference type="InterPro" id="IPR031983">
    <property type="entry name" value="DUF4786"/>
</dbReference>
<dbReference type="Pfam" id="PF16027">
    <property type="entry name" value="DUF4786"/>
    <property type="match status" value="1"/>
</dbReference>
<feature type="compositionally biased region" description="Low complexity" evidence="1">
    <location>
        <begin position="159"/>
        <end position="185"/>
    </location>
</feature>
<comment type="caution">
    <text evidence="3">The sequence shown here is derived from an EMBL/GenBank/DDBJ whole genome shotgun (WGS) entry which is preliminary data.</text>
</comment>